<organism evidence="2 3">
    <name type="scientific">Streptomyces kaniharaensis</name>
    <dbReference type="NCBI Taxonomy" id="212423"/>
    <lineage>
        <taxon>Bacteria</taxon>
        <taxon>Bacillati</taxon>
        <taxon>Actinomycetota</taxon>
        <taxon>Actinomycetes</taxon>
        <taxon>Kitasatosporales</taxon>
        <taxon>Streptomycetaceae</taxon>
        <taxon>Streptomyces</taxon>
    </lineage>
</organism>
<dbReference type="EMBL" id="WBOF01000001">
    <property type="protein sequence ID" value="MQS12830.1"/>
    <property type="molecule type" value="Genomic_DNA"/>
</dbReference>
<protein>
    <recommendedName>
        <fullName evidence="1">DUF6879 domain-containing protein</fullName>
    </recommendedName>
</protein>
<proteinExistence type="predicted"/>
<comment type="caution">
    <text evidence="2">The sequence shown here is derived from an EMBL/GenBank/DDBJ whole genome shotgun (WGS) entry which is preliminary data.</text>
</comment>
<evidence type="ECO:0000313" key="3">
    <source>
        <dbReference type="Proteomes" id="UP000450000"/>
    </source>
</evidence>
<dbReference type="Proteomes" id="UP000450000">
    <property type="component" value="Unassembled WGS sequence"/>
</dbReference>
<evidence type="ECO:0000313" key="2">
    <source>
        <dbReference type="EMBL" id="MQS12830.1"/>
    </source>
</evidence>
<sequence>MVAAEPTLEDLLRSCRRSAVHLELRDGYMRDDPLYLRWQAGHRDDRSDRASWWSPWLQLVADATARGVEVRRARVVSEPVSEYVRFEHEITFRNVASGEAVRWLPRRRTTDLPLPGNDFWLIDDRVAVIHHFSGDGDFVDDETTDDPEVVKLCASAFAAVWERAVPHQDYVLA</sequence>
<dbReference type="Pfam" id="PF21806">
    <property type="entry name" value="DUF6879"/>
    <property type="match status" value="1"/>
</dbReference>
<feature type="domain" description="DUF6879" evidence="1">
    <location>
        <begin position="7"/>
        <end position="171"/>
    </location>
</feature>
<gene>
    <name evidence="2" type="ORF">F7Q99_11130</name>
</gene>
<dbReference type="AlphaFoldDB" id="A0A6N7KMS3"/>
<name>A0A6N7KMS3_9ACTN</name>
<evidence type="ECO:0000259" key="1">
    <source>
        <dbReference type="Pfam" id="PF21806"/>
    </source>
</evidence>
<keyword evidence="3" id="KW-1185">Reference proteome</keyword>
<dbReference type="InterPro" id="IPR049244">
    <property type="entry name" value="DUF6879"/>
</dbReference>
<dbReference type="OrthoDB" id="4562627at2"/>
<reference evidence="2 3" key="1">
    <citation type="submission" date="2019-09" db="EMBL/GenBank/DDBJ databases">
        <title>Genome Sequences of Streptomyces kaniharaensis ATCC 21070.</title>
        <authorList>
            <person name="Zhu W."/>
            <person name="De Crecy-Lagard V."/>
            <person name="Richards N.G."/>
        </authorList>
    </citation>
    <scope>NUCLEOTIDE SEQUENCE [LARGE SCALE GENOMIC DNA]</scope>
    <source>
        <strain evidence="2 3">SF-557</strain>
    </source>
</reference>
<accession>A0A6N7KMS3</accession>